<proteinExistence type="predicted"/>
<organism evidence="3 4">
    <name type="scientific">Streptomyces longisporoflavus</name>
    <dbReference type="NCBI Taxonomy" id="28044"/>
    <lineage>
        <taxon>Bacteria</taxon>
        <taxon>Bacillati</taxon>
        <taxon>Actinomycetota</taxon>
        <taxon>Actinomycetes</taxon>
        <taxon>Kitasatosporales</taxon>
        <taxon>Streptomycetaceae</taxon>
        <taxon>Streptomyces</taxon>
    </lineage>
</organism>
<dbReference type="InterPro" id="IPR024516">
    <property type="entry name" value="Mce_C"/>
</dbReference>
<accession>A0ABW7QJ17</accession>
<evidence type="ECO:0000259" key="2">
    <source>
        <dbReference type="Pfam" id="PF11887"/>
    </source>
</evidence>
<dbReference type="RefSeq" id="WP_397707734.1">
    <property type="nucleotide sequence ID" value="NZ_JBIRGN010000001.1"/>
</dbReference>
<protein>
    <submittedName>
        <fullName evidence="3">MCE family protein</fullName>
    </submittedName>
</protein>
<dbReference type="InterPro" id="IPR003399">
    <property type="entry name" value="Mce/MlaD"/>
</dbReference>
<feature type="domain" description="Mce/MlaD" evidence="1">
    <location>
        <begin position="55"/>
        <end position="129"/>
    </location>
</feature>
<evidence type="ECO:0000313" key="4">
    <source>
        <dbReference type="Proteomes" id="UP001610818"/>
    </source>
</evidence>
<dbReference type="EMBL" id="JBIRGQ010000001">
    <property type="protein sequence ID" value="MFH8544239.1"/>
    <property type="molecule type" value="Genomic_DNA"/>
</dbReference>
<sequence>MARTRERARPGLGERIADATGDLWGRRLVVILVALALLAAGGIAGVRALAGGGDGKHITAYFDQAVAVHEGSDLKVLGVRVGSVDEIRPQGRQVRVRLTLDEGVEVPAHVRAVVVAPSVVSGRFVQLSPAYSGGPQIRDGAVIRAEHTATPVEVDELLKSVTELSDALGPDGANKDGALSGLVKTGAKNLDGNGKHIGDTIHQLGGASAVLNGNSGDLVKTVEQLQEFISMLRRKDGQVARAEQQLSEVAGFLAADKDDLAGALKELGTALGQVKGFISDNRGRLKSNVDKLASLTRSVVEQRASVAEALDVLPLAAANLDQAYNPRTRTIDGRANINELSGAPGTRSGAAEDLVAVPEKRIKNLPALPLPPVGTVYGTADNAGGGRP</sequence>
<gene>
    <name evidence="3" type="ORF">ACH4F9_04410</name>
</gene>
<dbReference type="Pfam" id="PF11887">
    <property type="entry name" value="Mce4_CUP1"/>
    <property type="match status" value="1"/>
</dbReference>
<dbReference type="InterPro" id="IPR052336">
    <property type="entry name" value="MlaD_Phospholipid_Transporter"/>
</dbReference>
<name>A0ABW7QJ17_9ACTN</name>
<reference evidence="3 4" key="1">
    <citation type="submission" date="2024-10" db="EMBL/GenBank/DDBJ databases">
        <title>The Natural Products Discovery Center: Release of the First 8490 Sequenced Strains for Exploring Actinobacteria Biosynthetic Diversity.</title>
        <authorList>
            <person name="Kalkreuter E."/>
            <person name="Kautsar S.A."/>
            <person name="Yang D."/>
            <person name="Bader C.D."/>
            <person name="Teijaro C.N."/>
            <person name="Fluegel L."/>
            <person name="Davis C.M."/>
            <person name="Simpson J.R."/>
            <person name="Lauterbach L."/>
            <person name="Steele A.D."/>
            <person name="Gui C."/>
            <person name="Meng S."/>
            <person name="Li G."/>
            <person name="Viehrig K."/>
            <person name="Ye F."/>
            <person name="Su P."/>
            <person name="Kiefer A.F."/>
            <person name="Nichols A."/>
            <person name="Cepeda A.J."/>
            <person name="Yan W."/>
            <person name="Fan B."/>
            <person name="Jiang Y."/>
            <person name="Adhikari A."/>
            <person name="Zheng C.-J."/>
            <person name="Schuster L."/>
            <person name="Cowan T.M."/>
            <person name="Smanski M.J."/>
            <person name="Chevrette M.G."/>
            <person name="De Carvalho L.P.S."/>
            <person name="Shen B."/>
        </authorList>
    </citation>
    <scope>NUCLEOTIDE SEQUENCE [LARGE SCALE GENOMIC DNA]</scope>
    <source>
        <strain evidence="3 4">NPDC017990</strain>
    </source>
</reference>
<comment type="caution">
    <text evidence="3">The sequence shown here is derived from an EMBL/GenBank/DDBJ whole genome shotgun (WGS) entry which is preliminary data.</text>
</comment>
<feature type="domain" description="Mammalian cell entry C-terminal" evidence="2">
    <location>
        <begin position="136"/>
        <end position="323"/>
    </location>
</feature>
<keyword evidence="4" id="KW-1185">Reference proteome</keyword>
<evidence type="ECO:0000313" key="3">
    <source>
        <dbReference type="EMBL" id="MFH8544239.1"/>
    </source>
</evidence>
<dbReference type="Pfam" id="PF02470">
    <property type="entry name" value="MlaD"/>
    <property type="match status" value="1"/>
</dbReference>
<dbReference type="NCBIfam" id="TIGR00996">
    <property type="entry name" value="Mtu_fam_mce"/>
    <property type="match status" value="1"/>
</dbReference>
<evidence type="ECO:0000259" key="1">
    <source>
        <dbReference type="Pfam" id="PF02470"/>
    </source>
</evidence>
<dbReference type="InterPro" id="IPR005693">
    <property type="entry name" value="Mce"/>
</dbReference>
<dbReference type="PANTHER" id="PTHR33371">
    <property type="entry name" value="INTERMEMBRANE PHOSPHOLIPID TRANSPORT SYSTEM BINDING PROTEIN MLAD-RELATED"/>
    <property type="match status" value="1"/>
</dbReference>
<dbReference type="Proteomes" id="UP001610818">
    <property type="component" value="Unassembled WGS sequence"/>
</dbReference>
<dbReference type="PANTHER" id="PTHR33371:SF4">
    <property type="entry name" value="INTERMEMBRANE PHOSPHOLIPID TRANSPORT SYSTEM BINDING PROTEIN MLAD"/>
    <property type="match status" value="1"/>
</dbReference>